<evidence type="ECO:0000313" key="8">
    <source>
        <dbReference type="Proteomes" id="UP000593571"/>
    </source>
</evidence>
<keyword evidence="4 6" id="KW-1133">Transmembrane helix</keyword>
<keyword evidence="5 6" id="KW-0472">Membrane</keyword>
<feature type="transmembrane region" description="Helical" evidence="6">
    <location>
        <begin position="126"/>
        <end position="152"/>
    </location>
</feature>
<evidence type="ECO:0000256" key="2">
    <source>
        <dbReference type="ARBA" id="ARBA00006843"/>
    </source>
</evidence>
<proteinExistence type="inferred from homology"/>
<dbReference type="GO" id="GO:0016020">
    <property type="term" value="C:membrane"/>
    <property type="evidence" value="ECO:0007669"/>
    <property type="project" value="UniProtKB-SubCell"/>
</dbReference>
<reference evidence="7 8" key="1">
    <citation type="journal article" date="2020" name="Nature">
        <title>Six reference-quality genomes reveal evolution of bat adaptations.</title>
        <authorList>
            <person name="Jebb D."/>
            <person name="Huang Z."/>
            <person name="Pippel M."/>
            <person name="Hughes G.M."/>
            <person name="Lavrichenko K."/>
            <person name="Devanna P."/>
            <person name="Winkler S."/>
            <person name="Jermiin L.S."/>
            <person name="Skirmuntt E.C."/>
            <person name="Katzourakis A."/>
            <person name="Burkitt-Gray L."/>
            <person name="Ray D.A."/>
            <person name="Sullivan K.A.M."/>
            <person name="Roscito J.G."/>
            <person name="Kirilenko B.M."/>
            <person name="Davalos L.M."/>
            <person name="Corthals A.P."/>
            <person name="Power M.L."/>
            <person name="Jones G."/>
            <person name="Ransome R.D."/>
            <person name="Dechmann D.K.N."/>
            <person name="Locatelli A.G."/>
            <person name="Puechmaille S.J."/>
            <person name="Fedrigo O."/>
            <person name="Jarvis E.D."/>
            <person name="Hiller M."/>
            <person name="Vernes S.C."/>
            <person name="Myers E.W."/>
            <person name="Teeling E.C."/>
        </authorList>
    </citation>
    <scope>NUCLEOTIDE SEQUENCE [LARGE SCALE GENOMIC DNA]</scope>
    <source>
        <strain evidence="7">MRouAeg1</strain>
        <tissue evidence="7">Muscle</tissue>
    </source>
</reference>
<organism evidence="7 8">
    <name type="scientific">Rousettus aegyptiacus</name>
    <name type="common">Egyptian fruit bat</name>
    <name type="synonym">Pteropus aegyptiacus</name>
    <dbReference type="NCBI Taxonomy" id="9407"/>
    <lineage>
        <taxon>Eukaryota</taxon>
        <taxon>Metazoa</taxon>
        <taxon>Chordata</taxon>
        <taxon>Craniata</taxon>
        <taxon>Vertebrata</taxon>
        <taxon>Euteleostomi</taxon>
        <taxon>Mammalia</taxon>
        <taxon>Eutheria</taxon>
        <taxon>Laurasiatheria</taxon>
        <taxon>Chiroptera</taxon>
        <taxon>Yinpterochiroptera</taxon>
        <taxon>Pteropodoidea</taxon>
        <taxon>Pteropodidae</taxon>
        <taxon>Rousettinae</taxon>
        <taxon>Rousettus</taxon>
    </lineage>
</organism>
<evidence type="ECO:0000313" key="7">
    <source>
        <dbReference type="EMBL" id="KAF6410500.1"/>
    </source>
</evidence>
<evidence type="ECO:0000256" key="1">
    <source>
        <dbReference type="ARBA" id="ARBA00004370"/>
    </source>
</evidence>
<feature type="transmembrane region" description="Helical" evidence="6">
    <location>
        <begin position="16"/>
        <end position="36"/>
    </location>
</feature>
<dbReference type="InterPro" id="IPR007593">
    <property type="entry name" value="CD225/Dispanin_fam"/>
</dbReference>
<keyword evidence="3 6" id="KW-0812">Transmembrane</keyword>
<dbReference type="Proteomes" id="UP000593571">
    <property type="component" value="Unassembled WGS sequence"/>
</dbReference>
<feature type="transmembrane region" description="Helical" evidence="6">
    <location>
        <begin position="48"/>
        <end position="67"/>
    </location>
</feature>
<accession>A0A7J8CI14</accession>
<keyword evidence="8" id="KW-1185">Reference proteome</keyword>
<comment type="caution">
    <text evidence="7">The sequence shown here is derived from an EMBL/GenBank/DDBJ whole genome shotgun (WGS) entry which is preliminary data.</text>
</comment>
<gene>
    <name evidence="7" type="ORF">HJG63_009041</name>
</gene>
<evidence type="ECO:0000256" key="4">
    <source>
        <dbReference type="ARBA" id="ARBA00022989"/>
    </source>
</evidence>
<feature type="transmembrane region" description="Helical" evidence="6">
    <location>
        <begin position="87"/>
        <end position="105"/>
    </location>
</feature>
<evidence type="ECO:0000256" key="5">
    <source>
        <dbReference type="ARBA" id="ARBA00023136"/>
    </source>
</evidence>
<comment type="similarity">
    <text evidence="2">Belongs to the CD225/Dispanin family.</text>
</comment>
<dbReference type="AlphaFoldDB" id="A0A7J8CI14"/>
<comment type="subcellular location">
    <subcellularLocation>
        <location evidence="1">Membrane</location>
    </subcellularLocation>
</comment>
<dbReference type="Pfam" id="PF04505">
    <property type="entry name" value="CD225"/>
    <property type="match status" value="1"/>
</dbReference>
<name>A0A7J8CI14_ROUAE</name>
<evidence type="ECO:0000256" key="3">
    <source>
        <dbReference type="ARBA" id="ARBA00022692"/>
    </source>
</evidence>
<dbReference type="EMBL" id="JACASE010000014">
    <property type="protein sequence ID" value="KAF6410500.1"/>
    <property type="molecule type" value="Genomic_DNA"/>
</dbReference>
<evidence type="ECO:0000256" key="6">
    <source>
        <dbReference type="SAM" id="Phobius"/>
    </source>
</evidence>
<protein>
    <submittedName>
        <fullName evidence="7">Uncharacterized protein</fullName>
    </submittedName>
</protein>
<sequence length="156" mass="17400">MSEEHDESDRPANDHLLLAILAFFLCCPLGSAALYYSCKVRICITSILVLLSVTNLAIILNQLHLYSPTSGSGSQDLTLCLYTPTNHPLPIILFGPSFPVLILFSNQTRRYNRRHDRELAVEASHIVFSLAVSAIVLAGISIFNSWMIFLMVHLTR</sequence>